<accession>A0A919UQ87</accession>
<comment type="caution">
    <text evidence="1">The sequence shown here is derived from an EMBL/GenBank/DDBJ whole genome shotgun (WGS) entry which is preliminary data.</text>
</comment>
<organism evidence="1 2">
    <name type="scientific">Acrocarpospora phusangensis</name>
    <dbReference type="NCBI Taxonomy" id="1070424"/>
    <lineage>
        <taxon>Bacteria</taxon>
        <taxon>Bacillati</taxon>
        <taxon>Actinomycetota</taxon>
        <taxon>Actinomycetes</taxon>
        <taxon>Streptosporangiales</taxon>
        <taxon>Streptosporangiaceae</taxon>
        <taxon>Acrocarpospora</taxon>
    </lineage>
</organism>
<protein>
    <submittedName>
        <fullName evidence="1">Uncharacterized protein</fullName>
    </submittedName>
</protein>
<gene>
    <name evidence="1" type="ORF">Aph01nite_48920</name>
</gene>
<evidence type="ECO:0000313" key="2">
    <source>
        <dbReference type="Proteomes" id="UP000640052"/>
    </source>
</evidence>
<evidence type="ECO:0000313" key="1">
    <source>
        <dbReference type="EMBL" id="GIH26582.1"/>
    </source>
</evidence>
<dbReference type="AlphaFoldDB" id="A0A919UQ87"/>
<dbReference type="Proteomes" id="UP000640052">
    <property type="component" value="Unassembled WGS sequence"/>
</dbReference>
<reference evidence="1" key="1">
    <citation type="submission" date="2021-01" db="EMBL/GenBank/DDBJ databases">
        <title>Whole genome shotgun sequence of Acrocarpospora phusangensis NBRC 108782.</title>
        <authorList>
            <person name="Komaki H."/>
            <person name="Tamura T."/>
        </authorList>
    </citation>
    <scope>NUCLEOTIDE SEQUENCE</scope>
    <source>
        <strain evidence="1">NBRC 108782</strain>
    </source>
</reference>
<sequence>MAEVLRPASTATSAIDRRDAVAAPVRDPMWLLARQWQTGGFTADDAGSPVAVALAAATAPLTGPDGLAPVPLEAWIEAEPPPALDDLDARRLAALATELVRRLRDEGVVAAREALTTAFPFTPDTPGERIRPFAARVPDPRTLRAALLPELGEHGDGQGSLPPIQGLAAELTPGVEKACRSWLAWIAGQVAPVTGPAATQPAAWDPQRLEYRFGLSARLPAASVDLRADEYDGTGVEWHTFDRAAFDPATGTGTTPLPTLVRPTPVTYPGMPRARFWEFEDGAVNLDTLTATDPAHAVLVTFAHRYANDWFVIPLTVPPGACTIETLVVTDNFGGATPVSAVAAVDRGSGPFRLWELSSQDDDPEPGAGLRMFVPPTPKRLHGEPIEDVLLLRDELANLAWLVERTTRDRDGEPVDRYRRHLTLRPPQDPSFHPAQAATGAPAYRLGTPVPDYWYPLVATTGADGRPLLALAGLPDGAAGVSDAGVQGHLVPHDSDTVIADEEVPREGVRLILEDRLTTGGADVILWRARAKLAGSGEGSSGLRFDVLLTGP</sequence>
<proteinExistence type="predicted"/>
<dbReference type="EMBL" id="BOOA01000042">
    <property type="protein sequence ID" value="GIH26582.1"/>
    <property type="molecule type" value="Genomic_DNA"/>
</dbReference>
<dbReference type="RefSeq" id="WP_204043261.1">
    <property type="nucleotide sequence ID" value="NZ_BOOA01000042.1"/>
</dbReference>
<keyword evidence="2" id="KW-1185">Reference proteome</keyword>
<name>A0A919UQ87_9ACTN</name>